<keyword evidence="10" id="KW-0449">Lipoprotein</keyword>
<dbReference type="PANTHER" id="PTHR30489">
    <property type="entry name" value="LIPOPROTEIN-RELEASING SYSTEM TRANSMEMBRANE PROTEIN LOLE"/>
    <property type="match status" value="1"/>
</dbReference>
<dbReference type="AlphaFoldDB" id="A0A2U8DGW1"/>
<feature type="domain" description="ABC3 transporter permease C-terminal" evidence="8">
    <location>
        <begin position="267"/>
        <end position="388"/>
    </location>
</feature>
<evidence type="ECO:0000256" key="3">
    <source>
        <dbReference type="ARBA" id="ARBA00022475"/>
    </source>
</evidence>
<evidence type="ECO:0000256" key="5">
    <source>
        <dbReference type="ARBA" id="ARBA00022989"/>
    </source>
</evidence>
<evidence type="ECO:0000256" key="6">
    <source>
        <dbReference type="ARBA" id="ARBA00023136"/>
    </source>
</evidence>
<dbReference type="InterPro" id="IPR003838">
    <property type="entry name" value="ABC3_permease_C"/>
</dbReference>
<feature type="transmembrane region" description="Helical" evidence="7">
    <location>
        <begin position="309"/>
        <end position="333"/>
    </location>
</feature>
<accession>A0A2U8DGW1</accession>
<evidence type="ECO:0000256" key="7">
    <source>
        <dbReference type="SAM" id="Phobius"/>
    </source>
</evidence>
<protein>
    <submittedName>
        <fullName evidence="10">Lipoprotein-releasing system transmembrane subunit LolC</fullName>
    </submittedName>
</protein>
<keyword evidence="5 7" id="KW-1133">Transmembrane helix</keyword>
<evidence type="ECO:0000313" key="10">
    <source>
        <dbReference type="EMBL" id="AWH90494.1"/>
    </source>
</evidence>
<keyword evidence="6 7" id="KW-0472">Membrane</keyword>
<feature type="transmembrane region" description="Helical" evidence="7">
    <location>
        <begin position="25"/>
        <end position="48"/>
    </location>
</feature>
<evidence type="ECO:0000259" key="8">
    <source>
        <dbReference type="Pfam" id="PF02687"/>
    </source>
</evidence>
<keyword evidence="3" id="KW-1003">Cell membrane</keyword>
<feature type="transmembrane region" description="Helical" evidence="7">
    <location>
        <begin position="364"/>
        <end position="386"/>
    </location>
</feature>
<dbReference type="Proteomes" id="UP000244884">
    <property type="component" value="Chromosome"/>
</dbReference>
<feature type="transmembrane region" description="Helical" evidence="7">
    <location>
        <begin position="266"/>
        <end position="289"/>
    </location>
</feature>
<proteinExistence type="inferred from homology"/>
<dbReference type="OrthoDB" id="9808461at2"/>
<comment type="similarity">
    <text evidence="2">Belongs to the ABC-4 integral membrane protein family. LolC/E subfamily.</text>
</comment>
<sequence>MYKPIYIFIGLRYLWNSHLPIFKKIITIFSISSISLGIFSMIMTVSVINGCQYSFKKNFLSFIPHLIITNKNQKINKLNFPKNILQSENIEKFSDFINSKVIIKNKNIINIADMIGIDSNNCEFLNNYNIKNVLPTLFLEKKNIIIGKELAKNLHVNINDTISLIYLPTHKKELFEKSFKTKTFKITGIFSTNNEIDYYQILINKNHALNFLHYSKNLVTGWRIWLKDPFSSSKIKNLKNDLILLDWKTEKGEFFKMMKVENYMMLFFLILILLIVICNVIIIFTINVIDKKNIIAIFQSQGLSNKKIALIFIILALSTSIIGSIIGTTMSVILIMQKKILDFIIHLFFSNVKIPINIQLHQIFLINIVFIFFSIISIIYPTCYIIKRTTYKVLSDE</sequence>
<dbReference type="EMBL" id="CP029161">
    <property type="protein sequence ID" value="AWH90494.1"/>
    <property type="molecule type" value="Genomic_DNA"/>
</dbReference>
<reference evidence="10 11" key="1">
    <citation type="submission" date="2018-04" db="EMBL/GenBank/DDBJ databases">
        <title>Genome sequence of Buchnera aphidicola from Melaphis sacchari.</title>
        <authorList>
            <person name="Geib S.M."/>
            <person name="Palmer N.A."/>
            <person name="Sattler S.E."/>
            <person name="Sarath G."/>
        </authorList>
    </citation>
    <scope>NUCLEOTIDE SEQUENCE [LARGE SCALE GENOMIC DNA]</scope>
    <source>
        <strain evidence="10 11">LSU</strain>
    </source>
</reference>
<dbReference type="Pfam" id="PF12704">
    <property type="entry name" value="MacB_PCD"/>
    <property type="match status" value="1"/>
</dbReference>
<dbReference type="GO" id="GO:0044874">
    <property type="term" value="P:lipoprotein localization to outer membrane"/>
    <property type="evidence" value="ECO:0007669"/>
    <property type="project" value="TreeGrafter"/>
</dbReference>
<dbReference type="InterPro" id="IPR051447">
    <property type="entry name" value="Lipoprotein-release_system"/>
</dbReference>
<dbReference type="InterPro" id="IPR025857">
    <property type="entry name" value="MacB_PCD"/>
</dbReference>
<keyword evidence="4 7" id="KW-0812">Transmembrane</keyword>
<feature type="domain" description="MacB-like periplasmic core" evidence="9">
    <location>
        <begin position="27"/>
        <end position="204"/>
    </location>
</feature>
<dbReference type="GO" id="GO:0098797">
    <property type="term" value="C:plasma membrane protein complex"/>
    <property type="evidence" value="ECO:0007669"/>
    <property type="project" value="TreeGrafter"/>
</dbReference>
<evidence type="ECO:0000313" key="11">
    <source>
        <dbReference type="Proteomes" id="UP000244884"/>
    </source>
</evidence>
<name>A0A2U8DGW1_9GAMM</name>
<dbReference type="RefSeq" id="WP_158341267.1">
    <property type="nucleotide sequence ID" value="NZ_CP029161.1"/>
</dbReference>
<evidence type="ECO:0000256" key="4">
    <source>
        <dbReference type="ARBA" id="ARBA00022692"/>
    </source>
</evidence>
<dbReference type="PANTHER" id="PTHR30489:SF0">
    <property type="entry name" value="LIPOPROTEIN-RELEASING SYSTEM TRANSMEMBRANE PROTEIN LOLE"/>
    <property type="match status" value="1"/>
</dbReference>
<evidence type="ECO:0000256" key="2">
    <source>
        <dbReference type="ARBA" id="ARBA00005236"/>
    </source>
</evidence>
<evidence type="ECO:0000256" key="1">
    <source>
        <dbReference type="ARBA" id="ARBA00004651"/>
    </source>
</evidence>
<dbReference type="Pfam" id="PF02687">
    <property type="entry name" value="FtsX"/>
    <property type="match status" value="1"/>
</dbReference>
<comment type="subcellular location">
    <subcellularLocation>
        <location evidence="1">Cell membrane</location>
        <topology evidence="1">Multi-pass membrane protein</topology>
    </subcellularLocation>
</comment>
<gene>
    <name evidence="10" type="ORF">DD681_01560</name>
</gene>
<evidence type="ECO:0000259" key="9">
    <source>
        <dbReference type="Pfam" id="PF12704"/>
    </source>
</evidence>
<organism evidence="10 11">
    <name type="scientific">Buchnera aphidicola</name>
    <name type="common">Melanaphis sacchari</name>
    <dbReference type="NCBI Taxonomy" id="2173854"/>
    <lineage>
        <taxon>Bacteria</taxon>
        <taxon>Pseudomonadati</taxon>
        <taxon>Pseudomonadota</taxon>
        <taxon>Gammaproteobacteria</taxon>
        <taxon>Enterobacterales</taxon>
        <taxon>Erwiniaceae</taxon>
        <taxon>Buchnera</taxon>
    </lineage>
</organism>